<sequence length="180" mass="20386">MPVEWVIDQIKAPDQSGAFSYASGAAPFCEIRLWPNRSLPARGFVFFIAATAVMLALPLIAVLGSPVWWGLLPFILGTLALTWFLLRKSYRDGAMEERLKLWSDRIEVTRIEPNQPETSWSANPYWLRLALHPNAGPVENYITLRGEDREIELGAFLSPDERTDLYNALESRLIAVQARK</sequence>
<dbReference type="EMBL" id="CP042261">
    <property type="protein sequence ID" value="QDY69107.1"/>
    <property type="molecule type" value="Genomic_DNA"/>
</dbReference>
<dbReference type="AlphaFoldDB" id="A0A5B8J3P1"/>
<dbReference type="KEGG" id="lit:FPZ52_05315"/>
<evidence type="ECO:0000256" key="1">
    <source>
        <dbReference type="SAM" id="Phobius"/>
    </source>
</evidence>
<keyword evidence="1" id="KW-0812">Transmembrane</keyword>
<dbReference type="RefSeq" id="WP_146364402.1">
    <property type="nucleotide sequence ID" value="NZ_CP042261.1"/>
</dbReference>
<dbReference type="Pfam" id="PF10003">
    <property type="entry name" value="DUF2244"/>
    <property type="match status" value="1"/>
</dbReference>
<dbReference type="Proteomes" id="UP000318483">
    <property type="component" value="Chromosome"/>
</dbReference>
<feature type="transmembrane region" description="Helical" evidence="1">
    <location>
        <begin position="67"/>
        <end position="86"/>
    </location>
</feature>
<keyword evidence="3" id="KW-1185">Reference proteome</keyword>
<reference evidence="2 3" key="1">
    <citation type="submission" date="2019-07" db="EMBL/GenBank/DDBJ databases">
        <title>Litoreibacter alkalisoli sp. nov., isolated from saline-alkaline soil.</title>
        <authorList>
            <person name="Wang S."/>
            <person name="Xu L."/>
            <person name="Xing Y.-T."/>
            <person name="Sun J.-Q."/>
        </authorList>
    </citation>
    <scope>NUCLEOTIDE SEQUENCE [LARGE SCALE GENOMIC DNA]</scope>
    <source>
        <strain evidence="2 3">LN3S51</strain>
    </source>
</reference>
<protein>
    <submittedName>
        <fullName evidence="2">DUF2244 domain-containing protein</fullName>
    </submittedName>
</protein>
<proteinExistence type="predicted"/>
<keyword evidence="1" id="KW-1133">Transmembrane helix</keyword>
<name>A0A5B8J3P1_9RHOB</name>
<dbReference type="InterPro" id="IPR019253">
    <property type="entry name" value="DUF2244_TM"/>
</dbReference>
<gene>
    <name evidence="2" type="ORF">FPZ52_05315</name>
</gene>
<keyword evidence="1" id="KW-0472">Membrane</keyword>
<accession>A0A5B8J3P1</accession>
<evidence type="ECO:0000313" key="2">
    <source>
        <dbReference type="EMBL" id="QDY69107.1"/>
    </source>
</evidence>
<evidence type="ECO:0000313" key="3">
    <source>
        <dbReference type="Proteomes" id="UP000318483"/>
    </source>
</evidence>
<organism evidence="2 3">
    <name type="scientific">Qingshengfaniella alkalisoli</name>
    <dbReference type="NCBI Taxonomy" id="2599296"/>
    <lineage>
        <taxon>Bacteria</taxon>
        <taxon>Pseudomonadati</taxon>
        <taxon>Pseudomonadota</taxon>
        <taxon>Alphaproteobacteria</taxon>
        <taxon>Rhodobacterales</taxon>
        <taxon>Paracoccaceae</taxon>
        <taxon>Qingshengfaniella</taxon>
    </lineage>
</organism>
<feature type="transmembrane region" description="Helical" evidence="1">
    <location>
        <begin position="41"/>
        <end position="61"/>
    </location>
</feature>
<dbReference type="OrthoDB" id="9808190at2"/>